<dbReference type="EMBL" id="BART01015605">
    <property type="protein sequence ID" value="GAG86646.1"/>
    <property type="molecule type" value="Genomic_DNA"/>
</dbReference>
<feature type="region of interest" description="Disordered" evidence="1">
    <location>
        <begin position="75"/>
        <end position="170"/>
    </location>
</feature>
<evidence type="ECO:0000313" key="2">
    <source>
        <dbReference type="EMBL" id="GAG86646.1"/>
    </source>
</evidence>
<feature type="compositionally biased region" description="Basic residues" evidence="1">
    <location>
        <begin position="145"/>
        <end position="158"/>
    </location>
</feature>
<organism evidence="2">
    <name type="scientific">marine sediment metagenome</name>
    <dbReference type="NCBI Taxonomy" id="412755"/>
    <lineage>
        <taxon>unclassified sequences</taxon>
        <taxon>metagenomes</taxon>
        <taxon>ecological metagenomes</taxon>
    </lineage>
</organism>
<reference evidence="2" key="1">
    <citation type="journal article" date="2014" name="Front. Microbiol.">
        <title>High frequency of phylogenetically diverse reductive dehalogenase-homologous genes in deep subseafloor sedimentary metagenomes.</title>
        <authorList>
            <person name="Kawai M."/>
            <person name="Futagami T."/>
            <person name="Toyoda A."/>
            <person name="Takaki Y."/>
            <person name="Nishi S."/>
            <person name="Hori S."/>
            <person name="Arai W."/>
            <person name="Tsubouchi T."/>
            <person name="Morono Y."/>
            <person name="Uchiyama I."/>
            <person name="Ito T."/>
            <person name="Fujiyama A."/>
            <person name="Inagaki F."/>
            <person name="Takami H."/>
        </authorList>
    </citation>
    <scope>NUCLEOTIDE SEQUENCE</scope>
    <source>
        <strain evidence="2">Expedition CK06-06</strain>
    </source>
</reference>
<comment type="caution">
    <text evidence="2">The sequence shown here is derived from an EMBL/GenBank/DDBJ whole genome shotgun (WGS) entry which is preliminary data.</text>
</comment>
<protein>
    <submittedName>
        <fullName evidence="2">Uncharacterized protein</fullName>
    </submittedName>
</protein>
<evidence type="ECO:0000256" key="1">
    <source>
        <dbReference type="SAM" id="MobiDB-lite"/>
    </source>
</evidence>
<sequence>MGLFKKKETTHFERDAEGQVIQVTRNGQDVDADELKMKSTRQLEQEYYKKHPEKKHPTMRKIGAGVSKLDKKVVNYNRRSNIMNPQRTGRSGPSFTFSSPGRGNANPFGSMFDTGQPRPKKKKQGKTKYAVVSGKAYPIAETGHKKTKKKSNKHRKKSIGFDPFDNSRWI</sequence>
<feature type="region of interest" description="Disordered" evidence="1">
    <location>
        <begin position="47"/>
        <end position="66"/>
    </location>
</feature>
<name>X1CQV5_9ZZZZ</name>
<gene>
    <name evidence="2" type="ORF">S01H4_30261</name>
</gene>
<accession>X1CQV5</accession>
<proteinExistence type="predicted"/>
<feature type="compositionally biased region" description="Polar residues" evidence="1">
    <location>
        <begin position="77"/>
        <end position="101"/>
    </location>
</feature>
<dbReference type="AlphaFoldDB" id="X1CQV5"/>